<evidence type="ECO:0008006" key="3">
    <source>
        <dbReference type="Google" id="ProtNLM"/>
    </source>
</evidence>
<comment type="caution">
    <text evidence="1">The sequence shown here is derived from an EMBL/GenBank/DDBJ whole genome shotgun (WGS) entry which is preliminary data.</text>
</comment>
<gene>
    <name evidence="1" type="ORF">U6A24_21580</name>
</gene>
<dbReference type="RefSeq" id="WP_324182105.1">
    <property type="nucleotide sequence ID" value="NZ_BAABAW010000023.1"/>
</dbReference>
<accession>A0ABU6A1W9</accession>
<protein>
    <recommendedName>
        <fullName evidence="3">Lipoprotein</fullName>
    </recommendedName>
</protein>
<keyword evidence="2" id="KW-1185">Reference proteome</keyword>
<name>A0ABU6A1W9_9FLAO</name>
<dbReference type="EMBL" id="JAYKLX010000011">
    <property type="protein sequence ID" value="MEB3348082.1"/>
    <property type="molecule type" value="Genomic_DNA"/>
</dbReference>
<reference evidence="1 2" key="1">
    <citation type="journal article" date="2013" name="Int. J. Syst. Evol. Microbiol.">
        <title>Aquimarina gracilis sp. nov., isolated from the gut microflora of a mussel, Mytilus coruscus, and emended description of Aquimarina spongiae.</title>
        <authorList>
            <person name="Park S.C."/>
            <person name="Choe H.N."/>
            <person name="Baik K.S."/>
            <person name="Seong C.N."/>
        </authorList>
    </citation>
    <scope>NUCLEOTIDE SEQUENCE [LARGE SCALE GENOMIC DNA]</scope>
    <source>
        <strain evidence="1 2">PSC32</strain>
    </source>
</reference>
<evidence type="ECO:0000313" key="1">
    <source>
        <dbReference type="EMBL" id="MEB3348082.1"/>
    </source>
</evidence>
<evidence type="ECO:0000313" key="2">
    <source>
        <dbReference type="Proteomes" id="UP001327027"/>
    </source>
</evidence>
<proteinExistence type="predicted"/>
<dbReference type="PROSITE" id="PS51257">
    <property type="entry name" value="PROKAR_LIPOPROTEIN"/>
    <property type="match status" value="1"/>
</dbReference>
<sequence length="222" mass="25794">MKNCIGLLKRLGLTVLVISTFTSCEVDNEESNFNNQEFELDQKSIIGKEIYKTIKEYRKNGNIETLKNYLLDIKELQANRQADLVINDYIIDIYKTFLTNFNNRSFEEHMTLSNSLKTKISNTSELTNTQKEFLITELSDFEWLKYSIENDESQLILNKENPEPGLTETSGNYIDRCMEAYINENFTWANPIDRISTVLAGPAGLGWAFLSCEYTFYDYDKK</sequence>
<organism evidence="1 2">
    <name type="scientific">Aquimarina gracilis</name>
    <dbReference type="NCBI Taxonomy" id="874422"/>
    <lineage>
        <taxon>Bacteria</taxon>
        <taxon>Pseudomonadati</taxon>
        <taxon>Bacteroidota</taxon>
        <taxon>Flavobacteriia</taxon>
        <taxon>Flavobacteriales</taxon>
        <taxon>Flavobacteriaceae</taxon>
        <taxon>Aquimarina</taxon>
    </lineage>
</organism>
<dbReference type="Proteomes" id="UP001327027">
    <property type="component" value="Unassembled WGS sequence"/>
</dbReference>